<dbReference type="GO" id="GO:0020037">
    <property type="term" value="F:heme binding"/>
    <property type="evidence" value="ECO:0007669"/>
    <property type="project" value="InterPro"/>
</dbReference>
<evidence type="ECO:0000256" key="9">
    <source>
        <dbReference type="RuleBase" id="RU000461"/>
    </source>
</evidence>
<comment type="cofactor">
    <cofactor evidence="1 8">
        <name>heme</name>
        <dbReference type="ChEBI" id="CHEBI:30413"/>
    </cofactor>
</comment>
<keyword evidence="5 9" id="KW-0560">Oxidoreductase</keyword>
<dbReference type="GO" id="GO:0005506">
    <property type="term" value="F:iron ion binding"/>
    <property type="evidence" value="ECO:0007669"/>
    <property type="project" value="InterPro"/>
</dbReference>
<gene>
    <name evidence="10" type="ORF">GH714_037236</name>
</gene>
<dbReference type="SUPFAM" id="SSF48264">
    <property type="entry name" value="Cytochrome P450"/>
    <property type="match status" value="2"/>
</dbReference>
<dbReference type="PANTHER" id="PTHR24296">
    <property type="entry name" value="CYTOCHROME P450"/>
    <property type="match status" value="1"/>
</dbReference>
<protein>
    <submittedName>
        <fullName evidence="10">Uncharacterized protein</fullName>
    </submittedName>
</protein>
<evidence type="ECO:0000313" key="10">
    <source>
        <dbReference type="EMBL" id="KAF2293121.1"/>
    </source>
</evidence>
<evidence type="ECO:0000313" key="11">
    <source>
        <dbReference type="Proteomes" id="UP000467840"/>
    </source>
</evidence>
<evidence type="ECO:0000256" key="2">
    <source>
        <dbReference type="ARBA" id="ARBA00010617"/>
    </source>
</evidence>
<evidence type="ECO:0000256" key="4">
    <source>
        <dbReference type="ARBA" id="ARBA00022723"/>
    </source>
</evidence>
<dbReference type="AlphaFoldDB" id="A0A6A6KVX4"/>
<reference evidence="10 11" key="1">
    <citation type="journal article" date="2020" name="Mol. Plant">
        <title>The Chromosome-Based Rubber Tree Genome Provides New Insights into Spurge Genome Evolution and Rubber Biosynthesis.</title>
        <authorList>
            <person name="Liu J."/>
            <person name="Shi C."/>
            <person name="Shi C.C."/>
            <person name="Li W."/>
            <person name="Zhang Q.J."/>
            <person name="Zhang Y."/>
            <person name="Li K."/>
            <person name="Lu H.F."/>
            <person name="Shi C."/>
            <person name="Zhu S.T."/>
            <person name="Xiao Z.Y."/>
            <person name="Nan H."/>
            <person name="Yue Y."/>
            <person name="Zhu X.G."/>
            <person name="Wu Y."/>
            <person name="Hong X.N."/>
            <person name="Fan G.Y."/>
            <person name="Tong Y."/>
            <person name="Zhang D."/>
            <person name="Mao C.L."/>
            <person name="Liu Y.L."/>
            <person name="Hao S.J."/>
            <person name="Liu W.Q."/>
            <person name="Lv M.Q."/>
            <person name="Zhang H.B."/>
            <person name="Liu Y."/>
            <person name="Hu-Tang G.R."/>
            <person name="Wang J.P."/>
            <person name="Wang J.H."/>
            <person name="Sun Y.H."/>
            <person name="Ni S.B."/>
            <person name="Chen W.B."/>
            <person name="Zhang X.C."/>
            <person name="Jiao Y.N."/>
            <person name="Eichler E.E."/>
            <person name="Li G.H."/>
            <person name="Liu X."/>
            <person name="Gao L.Z."/>
        </authorList>
    </citation>
    <scope>NUCLEOTIDE SEQUENCE [LARGE SCALE GENOMIC DNA]</scope>
    <source>
        <strain evidence="11">cv. GT1</strain>
        <tissue evidence="10">Leaf</tissue>
    </source>
</reference>
<dbReference type="PRINTS" id="PR00463">
    <property type="entry name" value="EP450I"/>
</dbReference>
<keyword evidence="3 8" id="KW-0349">Heme</keyword>
<evidence type="ECO:0000256" key="3">
    <source>
        <dbReference type="ARBA" id="ARBA00022617"/>
    </source>
</evidence>
<comment type="caution">
    <text evidence="10">The sequence shown here is derived from an EMBL/GenBank/DDBJ whole genome shotgun (WGS) entry which is preliminary data.</text>
</comment>
<comment type="similarity">
    <text evidence="2 9">Belongs to the cytochrome P450 family.</text>
</comment>
<accession>A0A6A6KVX4</accession>
<dbReference type="GO" id="GO:0016705">
    <property type="term" value="F:oxidoreductase activity, acting on paired donors, with incorporation or reduction of molecular oxygen"/>
    <property type="evidence" value="ECO:0007669"/>
    <property type="project" value="InterPro"/>
</dbReference>
<dbReference type="Pfam" id="PF00067">
    <property type="entry name" value="p450"/>
    <property type="match status" value="1"/>
</dbReference>
<keyword evidence="4 8" id="KW-0479">Metal-binding</keyword>
<name>A0A6A6KVX4_HEVBR</name>
<keyword evidence="11" id="KW-1185">Reference proteome</keyword>
<evidence type="ECO:0000256" key="1">
    <source>
        <dbReference type="ARBA" id="ARBA00001971"/>
    </source>
</evidence>
<organism evidence="10 11">
    <name type="scientific">Hevea brasiliensis</name>
    <name type="common">Para rubber tree</name>
    <name type="synonym">Siphonia brasiliensis</name>
    <dbReference type="NCBI Taxonomy" id="3981"/>
    <lineage>
        <taxon>Eukaryota</taxon>
        <taxon>Viridiplantae</taxon>
        <taxon>Streptophyta</taxon>
        <taxon>Embryophyta</taxon>
        <taxon>Tracheophyta</taxon>
        <taxon>Spermatophyta</taxon>
        <taxon>Magnoliopsida</taxon>
        <taxon>eudicotyledons</taxon>
        <taxon>Gunneridae</taxon>
        <taxon>Pentapetalae</taxon>
        <taxon>rosids</taxon>
        <taxon>fabids</taxon>
        <taxon>Malpighiales</taxon>
        <taxon>Euphorbiaceae</taxon>
        <taxon>Crotonoideae</taxon>
        <taxon>Micrandreae</taxon>
        <taxon>Hevea</taxon>
    </lineage>
</organism>
<keyword evidence="7 9" id="KW-0503">Monooxygenase</keyword>
<dbReference type="InterPro" id="IPR036396">
    <property type="entry name" value="Cyt_P450_sf"/>
</dbReference>
<sequence length="421" mass="48319">MLLAGKDTTSSALTWFFWLISKNPQVESKIREELKASVPVNEAENWRLFNPQELNSLVYLHGALCESLRLYPPVPFQHKAPLQEDVLPSGHQVNSEMKIVLCLYAMGRMKSIWGEDCLKFKPERWITEGGKVKHEPSYKFLAFNAGPRTCLGKEVAFTQMKTVVATVIHNYHVQAVEGHPVSPNVSIILQMKHGFKVYIRCYIDFSCRIGPNVLPIEFPEDEVAIALDYVEEVIFYRHILPKLFCPRTCLGKDIAFTKMKVMAAVVIHNYNVEVVEGHLVALNCTSIILHVKHGLKMRKRLTNMFWVHPHNTAAYEEFFDVVSVDTNRYRMLFVSIVRANHYGQSILLGYLDMTKEYKKFKEIGKFFNEAANMAMEGVLKLQHIRAYLENLKLDFVNWDGGSDDSNENINVNAMNEIDENV</sequence>
<dbReference type="PRINTS" id="PR00385">
    <property type="entry name" value="P450"/>
</dbReference>
<dbReference type="PROSITE" id="PS00086">
    <property type="entry name" value="CYTOCHROME_P450"/>
    <property type="match status" value="1"/>
</dbReference>
<dbReference type="InterPro" id="IPR002401">
    <property type="entry name" value="Cyt_P450_E_grp-I"/>
</dbReference>
<proteinExistence type="inferred from homology"/>
<dbReference type="GO" id="GO:0004497">
    <property type="term" value="F:monooxygenase activity"/>
    <property type="evidence" value="ECO:0007669"/>
    <property type="project" value="UniProtKB-KW"/>
</dbReference>
<feature type="binding site" description="axial binding residue" evidence="8">
    <location>
        <position position="150"/>
    </location>
    <ligand>
        <name>heme</name>
        <dbReference type="ChEBI" id="CHEBI:30413"/>
    </ligand>
    <ligandPart>
        <name>Fe</name>
        <dbReference type="ChEBI" id="CHEBI:18248"/>
    </ligandPart>
</feature>
<dbReference type="EMBL" id="JAAGAX010000014">
    <property type="protein sequence ID" value="KAF2293121.1"/>
    <property type="molecule type" value="Genomic_DNA"/>
</dbReference>
<dbReference type="Gene3D" id="1.10.630.10">
    <property type="entry name" value="Cytochrome P450"/>
    <property type="match status" value="2"/>
</dbReference>
<dbReference type="Proteomes" id="UP000467840">
    <property type="component" value="Chromosome 13"/>
</dbReference>
<keyword evidence="6 8" id="KW-0408">Iron</keyword>
<evidence type="ECO:0000256" key="7">
    <source>
        <dbReference type="ARBA" id="ARBA00023033"/>
    </source>
</evidence>
<evidence type="ECO:0000256" key="8">
    <source>
        <dbReference type="PIRSR" id="PIRSR602401-1"/>
    </source>
</evidence>
<evidence type="ECO:0000256" key="5">
    <source>
        <dbReference type="ARBA" id="ARBA00023002"/>
    </source>
</evidence>
<evidence type="ECO:0000256" key="6">
    <source>
        <dbReference type="ARBA" id="ARBA00023004"/>
    </source>
</evidence>
<dbReference type="GO" id="GO:0006629">
    <property type="term" value="P:lipid metabolic process"/>
    <property type="evidence" value="ECO:0007669"/>
    <property type="project" value="UniProtKB-ARBA"/>
</dbReference>
<dbReference type="InterPro" id="IPR001128">
    <property type="entry name" value="Cyt_P450"/>
</dbReference>
<dbReference type="InterPro" id="IPR017972">
    <property type="entry name" value="Cyt_P450_CS"/>
</dbReference>